<feature type="region of interest" description="Disordered" evidence="1">
    <location>
        <begin position="1"/>
        <end position="23"/>
    </location>
</feature>
<comment type="caution">
    <text evidence="3">The sequence shown here is derived from an EMBL/GenBank/DDBJ whole genome shotgun (WGS) entry which is preliminary data.</text>
</comment>
<dbReference type="InterPro" id="IPR045402">
    <property type="entry name" value="GAP1-N2"/>
</dbReference>
<evidence type="ECO:0000313" key="4">
    <source>
        <dbReference type="Proteomes" id="UP000251577"/>
    </source>
</evidence>
<keyword evidence="4" id="KW-1185">Reference proteome</keyword>
<sequence>MEAYNYASFPNGPEGSGGGGWQVGSRTAGVTEQLIRALQGWVVTQIVDGKKVPQYPEDDEVAAFTRRYLWLSNPLESGYVFMSSCIAGKDATNRGGNVYTHVLLVGEEELQHTSEIDAEGGQQPEVDLEGEGVNSSSQERKVGSTSAPRIALPTDLIGAVGIPHPFDAVETAAARSIRLPGDLGPWELQEVAETWLDGITIGGQAANVQPGMNPATWDESDVATQDRDDFVSLLVDALRSAARLIVVPVDTRAAVPLLANALHRLSQNSLREAQQVSFSTFERAKSIVAQAPQVKDLRLIFVPEEDRQAMMAYRNSGAADGVFVFPGHPSAFPTARSELAAFEEPDGGNEETGSEGPKLGIDFAGFGSVEAVGSPGAVGASGAAGGPGDLGDLDKALPDTSRATPFAPFNLNGDVADGKVIADESPGVTNPFDTEQGEHEEREAGREHPGAELAHGPERPARVEKSWPPTSLPDGLTVHIGREPSVRLARALASTDPGEWLPAVFDADPRTLEGLQTVFGSGDQGRPVHLWPEFREALSVLPTSDESTKVIIEALGCALAAAALSSSAAEQFVQTPSYFFWAQSQDVAPYKHALQRAISGAAKKLCDGGFVDYYSVDTIPDRPEWVPEVAWEWILDAVEQASERRRESTPDHAPAPGGGGTSEDYRRRIPQRIPPASERIKGRPASVHERGGREQQLFDGARGLGRSANGRRRRPPQF</sequence>
<evidence type="ECO:0000259" key="2">
    <source>
        <dbReference type="Pfam" id="PF20013"/>
    </source>
</evidence>
<feature type="compositionally biased region" description="Basic residues" evidence="1">
    <location>
        <begin position="709"/>
        <end position="718"/>
    </location>
</feature>
<evidence type="ECO:0000256" key="1">
    <source>
        <dbReference type="SAM" id="MobiDB-lite"/>
    </source>
</evidence>
<dbReference type="EMBL" id="QHCV01000003">
    <property type="protein sequence ID" value="RAV33065.1"/>
    <property type="molecule type" value="Genomic_DNA"/>
</dbReference>
<feature type="region of interest" description="Disordered" evidence="1">
    <location>
        <begin position="380"/>
        <end position="474"/>
    </location>
</feature>
<name>A0A364V8U6_9CORY</name>
<dbReference type="Pfam" id="PF20013">
    <property type="entry name" value="GAP1-N2"/>
    <property type="match status" value="1"/>
</dbReference>
<protein>
    <recommendedName>
        <fullName evidence="2">GTPase-associated protein 1 N-terminal domain-containing protein</fullName>
    </recommendedName>
</protein>
<dbReference type="Proteomes" id="UP000251577">
    <property type="component" value="Unassembled WGS sequence"/>
</dbReference>
<feature type="region of interest" description="Disordered" evidence="1">
    <location>
        <begin position="642"/>
        <end position="718"/>
    </location>
</feature>
<reference evidence="3 4" key="1">
    <citation type="journal article" date="2018" name="Syst. Appl. Microbiol.">
        <title>Corynebacterium heidelbergense sp. nov., isolated from the preen glands of Egyptian geese (Alopochen aegyptiacus).</title>
        <authorList>
            <person name="Braun M.S."/>
            <person name="Wang E."/>
            <person name="Zimmermann S."/>
            <person name="Wink M."/>
        </authorList>
    </citation>
    <scope>NUCLEOTIDE SEQUENCE [LARGE SCALE GENOMIC DNA]</scope>
    <source>
        <strain evidence="3 4">647</strain>
    </source>
</reference>
<proteinExistence type="predicted"/>
<dbReference type="AlphaFoldDB" id="A0A364V8U6"/>
<feature type="region of interest" description="Disordered" evidence="1">
    <location>
        <begin position="120"/>
        <end position="145"/>
    </location>
</feature>
<feature type="compositionally biased region" description="Basic and acidic residues" evidence="1">
    <location>
        <begin position="436"/>
        <end position="465"/>
    </location>
</feature>
<dbReference type="RefSeq" id="WP_113629936.1">
    <property type="nucleotide sequence ID" value="NZ_QHCV01000003.1"/>
</dbReference>
<feature type="domain" description="GTPase-associated protein 1 N-terminal" evidence="2">
    <location>
        <begin position="5"/>
        <end position="110"/>
    </location>
</feature>
<organism evidence="3 4">
    <name type="scientific">Corynebacterium heidelbergense</name>
    <dbReference type="NCBI Taxonomy" id="2055947"/>
    <lineage>
        <taxon>Bacteria</taxon>
        <taxon>Bacillati</taxon>
        <taxon>Actinomycetota</taxon>
        <taxon>Actinomycetes</taxon>
        <taxon>Mycobacteriales</taxon>
        <taxon>Corynebacteriaceae</taxon>
        <taxon>Corynebacterium</taxon>
    </lineage>
</organism>
<gene>
    <name evidence="3" type="ORF">DLJ54_00520</name>
</gene>
<feature type="compositionally biased region" description="Basic and acidic residues" evidence="1">
    <location>
        <begin position="678"/>
        <end position="693"/>
    </location>
</feature>
<accession>A0A364V8U6</accession>
<feature type="compositionally biased region" description="Polar residues" evidence="1">
    <location>
        <begin position="133"/>
        <end position="145"/>
    </location>
</feature>
<evidence type="ECO:0000313" key="3">
    <source>
        <dbReference type="EMBL" id="RAV33065.1"/>
    </source>
</evidence>